<dbReference type="InterPro" id="IPR006135">
    <property type="entry name" value="T3SS_substrate_exporter"/>
</dbReference>
<evidence type="ECO:0000313" key="1">
    <source>
        <dbReference type="EMBL" id="AYO31313.1"/>
    </source>
</evidence>
<dbReference type="Proteomes" id="UP000280960">
    <property type="component" value="Chromosome"/>
</dbReference>
<keyword evidence="1" id="KW-0966">Cell projection</keyword>
<keyword evidence="1" id="KW-0282">Flagellum</keyword>
<dbReference type="Pfam" id="PF01312">
    <property type="entry name" value="Bac_export_2"/>
    <property type="match status" value="1"/>
</dbReference>
<dbReference type="EMBL" id="CP033169">
    <property type="protein sequence ID" value="AYO31313.1"/>
    <property type="molecule type" value="Genomic_DNA"/>
</dbReference>
<accession>A0A3G2R7D4</accession>
<keyword evidence="2" id="KW-1185">Reference proteome</keyword>
<name>A0A3G2R7D4_9FIRM</name>
<dbReference type="GO" id="GO:0005886">
    <property type="term" value="C:plasma membrane"/>
    <property type="evidence" value="ECO:0007669"/>
    <property type="project" value="TreeGrafter"/>
</dbReference>
<protein>
    <submittedName>
        <fullName evidence="1">Flagellar biosynthesis</fullName>
    </submittedName>
</protein>
<gene>
    <name evidence="1" type="ORF">D2962_12505</name>
</gene>
<dbReference type="SUPFAM" id="SSF160544">
    <property type="entry name" value="EscU C-terminal domain-like"/>
    <property type="match status" value="1"/>
</dbReference>
<dbReference type="InterPro" id="IPR029025">
    <property type="entry name" value="T3SS_substrate_exporter_C"/>
</dbReference>
<dbReference type="AlphaFoldDB" id="A0A3G2R7D4"/>
<dbReference type="Gene3D" id="3.40.1690.10">
    <property type="entry name" value="secretion proteins EscU"/>
    <property type="match status" value="1"/>
</dbReference>
<dbReference type="KEGG" id="bacg:D2962_12505"/>
<dbReference type="PANTHER" id="PTHR30531">
    <property type="entry name" value="FLAGELLAR BIOSYNTHETIC PROTEIN FLHB"/>
    <property type="match status" value="1"/>
</dbReference>
<sequence length="65" mass="7273">MTALGEGESAQKMLELAREHNIPIYKDPAMAEALVKLDIGQEIPPELYRAAAEILAFIYSLERQD</sequence>
<keyword evidence="1" id="KW-0969">Cilium</keyword>
<reference evidence="1 2" key="1">
    <citation type="submission" date="2018-10" db="EMBL/GenBank/DDBJ databases">
        <authorList>
            <person name="Zhang X."/>
        </authorList>
    </citation>
    <scope>NUCLEOTIDE SEQUENCE [LARGE SCALE GENOMIC DNA]</scope>
    <source>
        <strain evidence="1 2">SK-G1</strain>
    </source>
</reference>
<dbReference type="PANTHER" id="PTHR30531:SF12">
    <property type="entry name" value="FLAGELLAR BIOSYNTHETIC PROTEIN FLHB"/>
    <property type="match status" value="1"/>
</dbReference>
<organism evidence="1 2">
    <name type="scientific">Biomaibacter acetigenes</name>
    <dbReference type="NCBI Taxonomy" id="2316383"/>
    <lineage>
        <taxon>Bacteria</taxon>
        <taxon>Bacillati</taxon>
        <taxon>Bacillota</taxon>
        <taxon>Clostridia</taxon>
        <taxon>Thermosediminibacterales</taxon>
        <taxon>Tepidanaerobacteraceae</taxon>
        <taxon>Biomaibacter</taxon>
    </lineage>
</organism>
<evidence type="ECO:0000313" key="2">
    <source>
        <dbReference type="Proteomes" id="UP000280960"/>
    </source>
</evidence>
<dbReference type="GO" id="GO:0009306">
    <property type="term" value="P:protein secretion"/>
    <property type="evidence" value="ECO:0007669"/>
    <property type="project" value="InterPro"/>
</dbReference>
<proteinExistence type="predicted"/>